<dbReference type="Gene3D" id="3.30.1780.10">
    <property type="entry name" value="ornithine cyclodeaminase, domain 1"/>
    <property type="match status" value="1"/>
</dbReference>
<dbReference type="Proteomes" id="UP000463961">
    <property type="component" value="Chromosome"/>
</dbReference>
<organism evidence="1 2">
    <name type="scientific">Fluviibacter phosphoraccumulans</name>
    <dbReference type="NCBI Taxonomy" id="1751046"/>
    <lineage>
        <taxon>Bacteria</taxon>
        <taxon>Pseudomonadati</taxon>
        <taxon>Pseudomonadota</taxon>
        <taxon>Betaproteobacteria</taxon>
        <taxon>Rhodocyclales</taxon>
        <taxon>Fluviibacteraceae</taxon>
        <taxon>Fluviibacter</taxon>
    </lineage>
</organism>
<protein>
    <submittedName>
        <fullName evidence="1">Ornithine cyclodeaminase</fullName>
    </submittedName>
</protein>
<evidence type="ECO:0000313" key="2">
    <source>
        <dbReference type="Proteomes" id="UP000463961"/>
    </source>
</evidence>
<dbReference type="GO" id="GO:0005737">
    <property type="term" value="C:cytoplasm"/>
    <property type="evidence" value="ECO:0007669"/>
    <property type="project" value="TreeGrafter"/>
</dbReference>
<dbReference type="PIRSF" id="PIRSF001439">
    <property type="entry name" value="CryM"/>
    <property type="match status" value="1"/>
</dbReference>
<dbReference type="PANTHER" id="PTHR13812">
    <property type="entry name" value="KETIMINE REDUCTASE MU-CRYSTALLIN"/>
    <property type="match status" value="1"/>
</dbReference>
<dbReference type="InterPro" id="IPR036291">
    <property type="entry name" value="NAD(P)-bd_dom_sf"/>
</dbReference>
<keyword evidence="2" id="KW-1185">Reference proteome</keyword>
<gene>
    <name evidence="1" type="ORF">ICHIAU1_21510</name>
</gene>
<accession>A0A7R6RBU1</accession>
<dbReference type="SUPFAM" id="SSF51735">
    <property type="entry name" value="NAD(P)-binding Rossmann-fold domains"/>
    <property type="match status" value="1"/>
</dbReference>
<evidence type="ECO:0000313" key="1">
    <source>
        <dbReference type="EMBL" id="BBU69868.1"/>
    </source>
</evidence>
<name>A0A7R6RBU1_9RHOO</name>
<dbReference type="InterPro" id="IPR003462">
    <property type="entry name" value="ODC_Mu_crystall"/>
</dbReference>
<dbReference type="PANTHER" id="PTHR13812:SF19">
    <property type="entry name" value="KETIMINE REDUCTASE MU-CRYSTALLIN"/>
    <property type="match status" value="1"/>
</dbReference>
<dbReference type="Pfam" id="PF02423">
    <property type="entry name" value="OCD_Mu_crystall"/>
    <property type="match status" value="1"/>
</dbReference>
<proteinExistence type="predicted"/>
<dbReference type="AlphaFoldDB" id="A0A7R6RBU1"/>
<dbReference type="InterPro" id="IPR023401">
    <property type="entry name" value="ODC_N"/>
</dbReference>
<reference evidence="2" key="1">
    <citation type="submission" date="2020-01" db="EMBL/GenBank/DDBJ databases">
        <title>Phosphoaccumulans saitamaens gen. nov., sp. nov., a polyphosphate accumulating bacterium isolated from surface river water.</title>
        <authorList>
            <person name="Watanabe K."/>
            <person name="Suda W."/>
        </authorList>
    </citation>
    <scope>NUCLEOTIDE SEQUENCE [LARGE SCALE GENOMIC DNA]</scope>
    <source>
        <strain evidence="2">ICHIAU1</strain>
    </source>
</reference>
<sequence length="336" mass="35958">MEIAMALYLTEDDVRQVLDMPLAIAAVEDAHRALSEGRAQDLPRQRTRTPKLALHLLQASYTDQAGASVTGFKAYTSSRSGNRFLVHLYDGVTGALLAMITADRLGMMRTGAASGVASRWLANPHAHELALFGTGWQAEGHLAAQLTVLPIAKVSVIGRNAEKRDAFVKRMRQRFPDRLFVSVAPEEAASAVATANVVGTITTSSSPVLETAWVSPGTHINAAGSNALIRRELSEDLIRKASPVVVDTVETALAEAGDLLPLLEKGRLLPRQLIELGDVITRRVPVTFNPDGMSVFESQGLGVQDLAVALNVLARAREQGLGTELPIAFAADAAMR</sequence>
<dbReference type="Gene3D" id="3.40.50.720">
    <property type="entry name" value="NAD(P)-binding Rossmann-like Domain"/>
    <property type="match status" value="1"/>
</dbReference>
<dbReference type="EMBL" id="AP022345">
    <property type="protein sequence ID" value="BBU69868.1"/>
    <property type="molecule type" value="Genomic_DNA"/>
</dbReference>